<evidence type="ECO:0000313" key="3">
    <source>
        <dbReference type="Proteomes" id="UP001174909"/>
    </source>
</evidence>
<dbReference type="Proteomes" id="UP001174909">
    <property type="component" value="Unassembled WGS sequence"/>
</dbReference>
<reference evidence="2" key="1">
    <citation type="submission" date="2023-03" db="EMBL/GenBank/DDBJ databases">
        <authorList>
            <person name="Steffen K."/>
            <person name="Cardenas P."/>
        </authorList>
    </citation>
    <scope>NUCLEOTIDE SEQUENCE</scope>
</reference>
<gene>
    <name evidence="2" type="ORF">GBAR_LOCUS13728</name>
</gene>
<feature type="non-terminal residue" evidence="2">
    <location>
        <position position="1"/>
    </location>
</feature>
<evidence type="ECO:0000313" key="2">
    <source>
        <dbReference type="EMBL" id="CAI8023508.1"/>
    </source>
</evidence>
<evidence type="ECO:0000256" key="1">
    <source>
        <dbReference type="SAM" id="MobiDB-lite"/>
    </source>
</evidence>
<protein>
    <submittedName>
        <fullName evidence="2">Uncharacterized protein</fullName>
    </submittedName>
</protein>
<feature type="region of interest" description="Disordered" evidence="1">
    <location>
        <begin position="1"/>
        <end position="36"/>
    </location>
</feature>
<comment type="caution">
    <text evidence="2">The sequence shown here is derived from an EMBL/GenBank/DDBJ whole genome shotgun (WGS) entry which is preliminary data.</text>
</comment>
<dbReference type="AlphaFoldDB" id="A0AA35S6G7"/>
<sequence>RDRSCLHHSHQSNRHFHHKHPPSPHTVHHHTRTGNYSNSLTEKTIESQEQQRCRVSPHFIGVLREGVPLYQQHKQTINTKDNSRYIYRPLRSTILHCLMCYLFGGKNRLTVDLLGQRPTPTQYNNS</sequence>
<dbReference type="EMBL" id="CASHTH010002009">
    <property type="protein sequence ID" value="CAI8023508.1"/>
    <property type="molecule type" value="Genomic_DNA"/>
</dbReference>
<organism evidence="2 3">
    <name type="scientific">Geodia barretti</name>
    <name type="common">Barrett's horny sponge</name>
    <dbReference type="NCBI Taxonomy" id="519541"/>
    <lineage>
        <taxon>Eukaryota</taxon>
        <taxon>Metazoa</taxon>
        <taxon>Porifera</taxon>
        <taxon>Demospongiae</taxon>
        <taxon>Heteroscleromorpha</taxon>
        <taxon>Tetractinellida</taxon>
        <taxon>Astrophorina</taxon>
        <taxon>Geodiidae</taxon>
        <taxon>Geodia</taxon>
    </lineage>
</organism>
<name>A0AA35S6G7_GEOBA</name>
<keyword evidence="3" id="KW-1185">Reference proteome</keyword>
<feature type="compositionally biased region" description="Basic residues" evidence="1">
    <location>
        <begin position="1"/>
        <end position="32"/>
    </location>
</feature>
<proteinExistence type="predicted"/>
<accession>A0AA35S6G7</accession>